<proteinExistence type="predicted"/>
<dbReference type="PANTHER" id="PTHR23340">
    <property type="entry name" value="ARGININE/SERINE RICH SPLICING FACTOR SF4/14"/>
    <property type="match status" value="1"/>
</dbReference>
<dbReference type="GO" id="GO:0008380">
    <property type="term" value="P:RNA splicing"/>
    <property type="evidence" value="ECO:0007669"/>
    <property type="project" value="UniProtKB-KW"/>
</dbReference>
<reference evidence="8 9" key="1">
    <citation type="submission" date="2022-03" db="EMBL/GenBank/DDBJ databases">
        <authorList>
            <person name="Macdonald S."/>
            <person name="Ahmed S."/>
            <person name="Newling K."/>
        </authorList>
    </citation>
    <scope>NUCLEOTIDE SEQUENCE [LARGE SCALE GENOMIC DNA]</scope>
</reference>
<dbReference type="GO" id="GO:0006397">
    <property type="term" value="P:mRNA processing"/>
    <property type="evidence" value="ECO:0007669"/>
    <property type="project" value="UniProtKB-KW"/>
</dbReference>
<dbReference type="Pfam" id="PF01805">
    <property type="entry name" value="Surp"/>
    <property type="match status" value="1"/>
</dbReference>
<feature type="region of interest" description="Disordered" evidence="5">
    <location>
        <begin position="259"/>
        <end position="287"/>
    </location>
</feature>
<evidence type="ECO:0000256" key="3">
    <source>
        <dbReference type="ARBA" id="ARBA00023187"/>
    </source>
</evidence>
<keyword evidence="3" id="KW-0508">mRNA splicing</keyword>
<keyword evidence="9" id="KW-1185">Reference proteome</keyword>
<dbReference type="InterPro" id="IPR040169">
    <property type="entry name" value="SUGP1/2"/>
</dbReference>
<dbReference type="SMART" id="SM00443">
    <property type="entry name" value="G_patch"/>
    <property type="match status" value="1"/>
</dbReference>
<evidence type="ECO:0000259" key="6">
    <source>
        <dbReference type="PROSITE" id="PS50128"/>
    </source>
</evidence>
<dbReference type="GO" id="GO:0005634">
    <property type="term" value="C:nucleus"/>
    <property type="evidence" value="ECO:0007669"/>
    <property type="project" value="UniProtKB-SubCell"/>
</dbReference>
<evidence type="ECO:0000313" key="9">
    <source>
        <dbReference type="Proteomes" id="UP001642260"/>
    </source>
</evidence>
<accession>A0ABC8LN81</accession>
<sequence>MDKGAPPPPPSIFVNDGSFMERFRQLQQEKDEAKDKVLPHVVEESKPVKVISGISNPRPSSATKVSIGFKTNDAAQKKGGKLAFSLKQKSKLLAPPVKLGEEEDDDEDEGDARSDQRFGSAKRPKLEQGRDTPAKSAKLLDVAPPAPSDPTVKNAADKLASFVAKNGRAFEDVTRQKNPGDTLFKFLFDESCADYKYYAFRLSEEEKSISQAKESGVHHSGNYFKTPLCPRLSTTPITSQKSAQQQRGYQIPASALFDAPEEHGASSRSAQASVTRHNNSDSFNAPRAADPISMMEFYMKKAAQEEKMRRPRQSKDEMPPPASLQGSSATPFADSGKRGHHMGDYIPPEELDKFLAKCDDVAAVKATKEAAEKAKIQADNVGHKLLSKMGWKEGEGIGSSRKGMADPIMAGDVKTNNLGVGASAPGEVNPEDDIYEQYKKRMMLGYKHRPNPLGNPRKAYY</sequence>
<feature type="compositionally biased region" description="Polar residues" evidence="5">
    <location>
        <begin position="266"/>
        <end position="283"/>
    </location>
</feature>
<dbReference type="AlphaFoldDB" id="A0ABC8LN81"/>
<dbReference type="InterPro" id="IPR000467">
    <property type="entry name" value="G_patch_dom"/>
</dbReference>
<dbReference type="PANTHER" id="PTHR23340:SF0">
    <property type="entry name" value="SURP AND G-PATCH DOMAIN-CONTAINING PROTEIN 1 ISOFORM X1"/>
    <property type="match status" value="1"/>
</dbReference>
<dbReference type="PROSITE" id="PS50128">
    <property type="entry name" value="SURP"/>
    <property type="match status" value="1"/>
</dbReference>
<keyword evidence="4" id="KW-0539">Nucleus</keyword>
<dbReference type="Proteomes" id="UP001642260">
    <property type="component" value="Unassembled WGS sequence"/>
</dbReference>
<evidence type="ECO:0000313" key="8">
    <source>
        <dbReference type="EMBL" id="CAH8385235.1"/>
    </source>
</evidence>
<dbReference type="Gene3D" id="1.10.10.790">
    <property type="entry name" value="Surp module"/>
    <property type="match status" value="1"/>
</dbReference>
<feature type="domain" description="SURP motif" evidence="6">
    <location>
        <begin position="155"/>
        <end position="198"/>
    </location>
</feature>
<dbReference type="SUPFAM" id="SSF109905">
    <property type="entry name" value="Surp module (SWAP domain)"/>
    <property type="match status" value="1"/>
</dbReference>
<evidence type="ECO:0000256" key="1">
    <source>
        <dbReference type="ARBA" id="ARBA00004123"/>
    </source>
</evidence>
<keyword evidence="2" id="KW-0507">mRNA processing</keyword>
<dbReference type="Pfam" id="PF01585">
    <property type="entry name" value="G-patch"/>
    <property type="match status" value="1"/>
</dbReference>
<comment type="caution">
    <text evidence="8">The sequence shown here is derived from an EMBL/GenBank/DDBJ whole genome shotgun (WGS) entry which is preliminary data.</text>
</comment>
<evidence type="ECO:0000259" key="7">
    <source>
        <dbReference type="PROSITE" id="PS50174"/>
    </source>
</evidence>
<feature type="compositionally biased region" description="Basic and acidic residues" evidence="5">
    <location>
        <begin position="124"/>
        <end position="133"/>
    </location>
</feature>
<feature type="domain" description="G-patch" evidence="7">
    <location>
        <begin position="378"/>
        <end position="425"/>
    </location>
</feature>
<feature type="region of interest" description="Disordered" evidence="5">
    <location>
        <begin position="93"/>
        <end position="154"/>
    </location>
</feature>
<feature type="region of interest" description="Disordered" evidence="5">
    <location>
        <begin position="303"/>
        <end position="345"/>
    </location>
</feature>
<dbReference type="SMART" id="SM00648">
    <property type="entry name" value="SWAP"/>
    <property type="match status" value="1"/>
</dbReference>
<evidence type="ECO:0000256" key="2">
    <source>
        <dbReference type="ARBA" id="ARBA00022664"/>
    </source>
</evidence>
<evidence type="ECO:0008006" key="10">
    <source>
        <dbReference type="Google" id="ProtNLM"/>
    </source>
</evidence>
<gene>
    <name evidence="8" type="ORF">ERUC_LOCUS37718</name>
</gene>
<name>A0ABC8LN81_ERUVS</name>
<feature type="compositionally biased region" description="Basic and acidic residues" evidence="5">
    <location>
        <begin position="303"/>
        <end position="318"/>
    </location>
</feature>
<dbReference type="PROSITE" id="PS50174">
    <property type="entry name" value="G_PATCH"/>
    <property type="match status" value="1"/>
</dbReference>
<dbReference type="InterPro" id="IPR000061">
    <property type="entry name" value="Surp"/>
</dbReference>
<organism evidence="8 9">
    <name type="scientific">Eruca vesicaria subsp. sativa</name>
    <name type="common">Garden rocket</name>
    <name type="synonym">Eruca sativa</name>
    <dbReference type="NCBI Taxonomy" id="29727"/>
    <lineage>
        <taxon>Eukaryota</taxon>
        <taxon>Viridiplantae</taxon>
        <taxon>Streptophyta</taxon>
        <taxon>Embryophyta</taxon>
        <taxon>Tracheophyta</taxon>
        <taxon>Spermatophyta</taxon>
        <taxon>Magnoliopsida</taxon>
        <taxon>eudicotyledons</taxon>
        <taxon>Gunneridae</taxon>
        <taxon>Pentapetalae</taxon>
        <taxon>rosids</taxon>
        <taxon>malvids</taxon>
        <taxon>Brassicales</taxon>
        <taxon>Brassicaceae</taxon>
        <taxon>Brassiceae</taxon>
        <taxon>Eruca</taxon>
    </lineage>
</organism>
<comment type="subcellular location">
    <subcellularLocation>
        <location evidence="1">Nucleus</location>
    </subcellularLocation>
</comment>
<feature type="compositionally biased region" description="Acidic residues" evidence="5">
    <location>
        <begin position="101"/>
        <end position="110"/>
    </location>
</feature>
<evidence type="ECO:0000256" key="4">
    <source>
        <dbReference type="ARBA" id="ARBA00023242"/>
    </source>
</evidence>
<dbReference type="InterPro" id="IPR035967">
    <property type="entry name" value="SWAP/Surp_sf"/>
</dbReference>
<dbReference type="EMBL" id="CAKOAT010656265">
    <property type="protein sequence ID" value="CAH8385235.1"/>
    <property type="molecule type" value="Genomic_DNA"/>
</dbReference>
<protein>
    <recommendedName>
        <fullName evidence="10">SURP and G-patch domain-containing protein 1-like protein</fullName>
    </recommendedName>
</protein>
<evidence type="ECO:0000256" key="5">
    <source>
        <dbReference type="SAM" id="MobiDB-lite"/>
    </source>
</evidence>